<organism evidence="1 2">
    <name type="scientific">Westerdykella ornata</name>
    <dbReference type="NCBI Taxonomy" id="318751"/>
    <lineage>
        <taxon>Eukaryota</taxon>
        <taxon>Fungi</taxon>
        <taxon>Dikarya</taxon>
        <taxon>Ascomycota</taxon>
        <taxon>Pezizomycotina</taxon>
        <taxon>Dothideomycetes</taxon>
        <taxon>Pleosporomycetidae</taxon>
        <taxon>Pleosporales</taxon>
        <taxon>Sporormiaceae</taxon>
        <taxon>Westerdykella</taxon>
    </lineage>
</organism>
<dbReference type="GeneID" id="54546277"/>
<reference evidence="1" key="1">
    <citation type="journal article" date="2020" name="Stud. Mycol.">
        <title>101 Dothideomycetes genomes: a test case for predicting lifestyles and emergence of pathogens.</title>
        <authorList>
            <person name="Haridas S."/>
            <person name="Albert R."/>
            <person name="Binder M."/>
            <person name="Bloem J."/>
            <person name="Labutti K."/>
            <person name="Salamov A."/>
            <person name="Andreopoulos B."/>
            <person name="Baker S."/>
            <person name="Barry K."/>
            <person name="Bills G."/>
            <person name="Bluhm B."/>
            <person name="Cannon C."/>
            <person name="Castanera R."/>
            <person name="Culley D."/>
            <person name="Daum C."/>
            <person name="Ezra D."/>
            <person name="Gonzalez J."/>
            <person name="Henrissat B."/>
            <person name="Kuo A."/>
            <person name="Liang C."/>
            <person name="Lipzen A."/>
            <person name="Lutzoni F."/>
            <person name="Magnuson J."/>
            <person name="Mondo S."/>
            <person name="Nolan M."/>
            <person name="Ohm R."/>
            <person name="Pangilinan J."/>
            <person name="Park H.-J."/>
            <person name="Ramirez L."/>
            <person name="Alfaro M."/>
            <person name="Sun H."/>
            <person name="Tritt A."/>
            <person name="Yoshinaga Y."/>
            <person name="Zwiers L.-H."/>
            <person name="Turgeon B."/>
            <person name="Goodwin S."/>
            <person name="Spatafora J."/>
            <person name="Crous P."/>
            <person name="Grigoriev I."/>
        </authorList>
    </citation>
    <scope>NUCLEOTIDE SEQUENCE</scope>
    <source>
        <strain evidence="1">CBS 379.55</strain>
    </source>
</reference>
<sequence length="165" mass="18557">MSRLVRAKPPRRTLPHPRGHLFVRSKIILEAKTTKGAKITLLILEWRNRWLLTSGLCSGLDYHVICHLPSITCQLFSPTKISVSYEDNVLYISQLHNMRLSCTALQQFQSRELAAFDVVSRFNGITVLPYECSASTGLAINSFSCYVCHTWRGWVSVPTTTSGAT</sequence>
<dbReference type="EMBL" id="ML986503">
    <property type="protein sequence ID" value="KAF2274444.1"/>
    <property type="molecule type" value="Genomic_DNA"/>
</dbReference>
<gene>
    <name evidence="1" type="ORF">EI97DRAFT_129374</name>
</gene>
<proteinExistence type="predicted"/>
<dbReference type="AlphaFoldDB" id="A0A6A6JE09"/>
<name>A0A6A6JE09_WESOR</name>
<evidence type="ECO:0000313" key="2">
    <source>
        <dbReference type="Proteomes" id="UP000800097"/>
    </source>
</evidence>
<accession>A0A6A6JE09</accession>
<dbReference type="RefSeq" id="XP_033651983.1">
    <property type="nucleotide sequence ID" value="XM_033793102.1"/>
</dbReference>
<keyword evidence="2" id="KW-1185">Reference proteome</keyword>
<protein>
    <submittedName>
        <fullName evidence="1">Uncharacterized protein</fullName>
    </submittedName>
</protein>
<evidence type="ECO:0000313" key="1">
    <source>
        <dbReference type="EMBL" id="KAF2274444.1"/>
    </source>
</evidence>
<dbReference type="Proteomes" id="UP000800097">
    <property type="component" value="Unassembled WGS sequence"/>
</dbReference>